<dbReference type="AlphaFoldDB" id="A0AAW8JMT0"/>
<reference evidence="1" key="1">
    <citation type="submission" date="2023-08" db="EMBL/GenBank/DDBJ databases">
        <title>Emergence of clinically-relevant ST2 carbapenem-resistant Acinetobacter baumannii strains in hospital sewages in Zhejiang, East of China.</title>
        <authorList>
            <person name="Kaichao C."/>
            <person name="Zhang R."/>
        </authorList>
    </citation>
    <scope>NUCLEOTIDE SEQUENCE</scope>
    <source>
        <strain evidence="1">M-SY-60</strain>
    </source>
</reference>
<gene>
    <name evidence="1" type="ORF">RFH51_13800</name>
</gene>
<dbReference type="EMBL" id="JAVIDA010000021">
    <property type="protein sequence ID" value="MDQ9072530.1"/>
    <property type="molecule type" value="Genomic_DNA"/>
</dbReference>
<sequence length="120" mass="14326">MHYHDEYSHMICFIIPHNQDAIEKHNHGIEDTNIMTIVLLEEKDINTLWEIKFFDELNQKFGLMISTGENESISGQELLKKVLILTTQYINRYPENHYLYIIKDLLEEAIEKKTELNIYL</sequence>
<dbReference type="RefSeq" id="WP_308958792.1">
    <property type="nucleotide sequence ID" value="NZ_JAVICY010000014.1"/>
</dbReference>
<evidence type="ECO:0000313" key="2">
    <source>
        <dbReference type="Proteomes" id="UP001243195"/>
    </source>
</evidence>
<protein>
    <submittedName>
        <fullName evidence="1">Uncharacterized protein</fullName>
    </submittedName>
</protein>
<name>A0AAW8JMT0_9GAMM</name>
<organism evidence="1 2">
    <name type="scientific">Acinetobacter gerneri</name>
    <dbReference type="NCBI Taxonomy" id="202952"/>
    <lineage>
        <taxon>Bacteria</taxon>
        <taxon>Pseudomonadati</taxon>
        <taxon>Pseudomonadota</taxon>
        <taxon>Gammaproteobacteria</taxon>
        <taxon>Moraxellales</taxon>
        <taxon>Moraxellaceae</taxon>
        <taxon>Acinetobacter</taxon>
    </lineage>
</organism>
<comment type="caution">
    <text evidence="1">The sequence shown here is derived from an EMBL/GenBank/DDBJ whole genome shotgun (WGS) entry which is preliminary data.</text>
</comment>
<dbReference type="Proteomes" id="UP001243195">
    <property type="component" value="Unassembled WGS sequence"/>
</dbReference>
<evidence type="ECO:0000313" key="1">
    <source>
        <dbReference type="EMBL" id="MDQ9072530.1"/>
    </source>
</evidence>
<accession>A0AAW8JMT0</accession>
<proteinExistence type="predicted"/>